<dbReference type="SUPFAM" id="SSF118215">
    <property type="entry name" value="Proton glutamate symport protein"/>
    <property type="match status" value="1"/>
</dbReference>
<feature type="transmembrane region" description="Helical" evidence="8">
    <location>
        <begin position="95"/>
        <end position="117"/>
    </location>
</feature>
<comment type="caution">
    <text evidence="9">The sequence shown here is derived from an EMBL/GenBank/DDBJ whole genome shotgun (WGS) entry which is preliminary data.</text>
</comment>
<feature type="transmembrane region" description="Helical" evidence="8">
    <location>
        <begin position="365"/>
        <end position="387"/>
    </location>
</feature>
<dbReference type="RefSeq" id="WP_238276685.1">
    <property type="nucleotide sequence ID" value="NZ_BPQL01000017.1"/>
</dbReference>
<comment type="subcellular location">
    <subcellularLocation>
        <location evidence="1">Cell membrane</location>
        <topology evidence="1">Multi-pass membrane protein</topology>
    </subcellularLocation>
</comment>
<evidence type="ECO:0000313" key="9">
    <source>
        <dbReference type="EMBL" id="MET3693395.1"/>
    </source>
</evidence>
<evidence type="ECO:0000256" key="6">
    <source>
        <dbReference type="ARBA" id="ARBA00022989"/>
    </source>
</evidence>
<keyword evidence="7 8" id="KW-0472">Membrane</keyword>
<name>A0ABV2L988_9HYPH</name>
<keyword evidence="2" id="KW-0813">Transport</keyword>
<dbReference type="EMBL" id="JBEPMM010000008">
    <property type="protein sequence ID" value="MET3693395.1"/>
    <property type="molecule type" value="Genomic_DNA"/>
</dbReference>
<gene>
    <name evidence="9" type="ORF">ABID43_002945</name>
</gene>
<sequence length="447" mass="46564">MAQIAATQDDRKKPGRLTLYTGIGLILGIAVGAVLHGTAAGPAEAKEIAGYFTLCTDIFLRLIKMIIAPLVFATIVSGIASFGDTRSVGRVAAMAMGWFLTASIVSLSLGFLVANLFQPGAGLALPLPDAGAQTGLKAASLNLRDFLTHVFPTSIVSAMATNEVLQILVFSIFFGSGLSVIDRRYADPMVHMIDGLARVMFAVTDAVMRLAPLAVFAAIAAVITVQGLGVLIDYGKFIGAFYLGLAILWVILIGAGWLALGNRVVRLLDLLRAPMILAFSTASSEAAFPRTVEVLEKFGVRPRVTGFVLPLGYSFNLDGSMMYQAMAALFIAQAFGIHLGVAEQFTMLLVMMITSKGIAGVPRASLVVVAATVPMFGLPAAGILLIMGVDQILDMGRTVTNVLGNGLATAAVAQWQGEMGEETGAEPTDAGTAPTGVDALAVGAARA</sequence>
<keyword evidence="4 8" id="KW-0812">Transmembrane</keyword>
<dbReference type="PRINTS" id="PR00173">
    <property type="entry name" value="EDTRNSPORT"/>
</dbReference>
<feature type="transmembrane region" description="Helical" evidence="8">
    <location>
        <begin position="58"/>
        <end position="83"/>
    </location>
</feature>
<evidence type="ECO:0000256" key="7">
    <source>
        <dbReference type="ARBA" id="ARBA00023136"/>
    </source>
</evidence>
<keyword evidence="5" id="KW-0769">Symport</keyword>
<dbReference type="InterPro" id="IPR018107">
    <property type="entry name" value="Na-dicarboxylate_symporter_CS"/>
</dbReference>
<evidence type="ECO:0000313" key="10">
    <source>
        <dbReference type="Proteomes" id="UP001549145"/>
    </source>
</evidence>
<keyword evidence="6 8" id="KW-1133">Transmembrane helix</keyword>
<dbReference type="Gene3D" id="1.10.3860.10">
    <property type="entry name" value="Sodium:dicarboxylate symporter"/>
    <property type="match status" value="1"/>
</dbReference>
<feature type="transmembrane region" description="Helical" evidence="8">
    <location>
        <begin position="210"/>
        <end position="232"/>
    </location>
</feature>
<feature type="transmembrane region" description="Helical" evidence="8">
    <location>
        <begin position="164"/>
        <end position="181"/>
    </location>
</feature>
<dbReference type="InterPro" id="IPR001991">
    <property type="entry name" value="Na-dicarboxylate_symporter"/>
</dbReference>
<evidence type="ECO:0000256" key="5">
    <source>
        <dbReference type="ARBA" id="ARBA00022847"/>
    </source>
</evidence>
<dbReference type="Pfam" id="PF00375">
    <property type="entry name" value="SDF"/>
    <property type="match status" value="1"/>
</dbReference>
<evidence type="ECO:0000256" key="1">
    <source>
        <dbReference type="ARBA" id="ARBA00004651"/>
    </source>
</evidence>
<dbReference type="Proteomes" id="UP001549145">
    <property type="component" value="Unassembled WGS sequence"/>
</dbReference>
<accession>A0ABV2L988</accession>
<evidence type="ECO:0000256" key="8">
    <source>
        <dbReference type="SAM" id="Phobius"/>
    </source>
</evidence>
<dbReference type="PANTHER" id="PTHR42865">
    <property type="entry name" value="PROTON/GLUTAMATE-ASPARTATE SYMPORTER"/>
    <property type="match status" value="1"/>
</dbReference>
<feature type="transmembrane region" description="Helical" evidence="8">
    <location>
        <begin position="17"/>
        <end position="38"/>
    </location>
</feature>
<evidence type="ECO:0000256" key="3">
    <source>
        <dbReference type="ARBA" id="ARBA00022475"/>
    </source>
</evidence>
<dbReference type="PANTHER" id="PTHR42865:SF7">
    <property type="entry name" value="PROTON_GLUTAMATE-ASPARTATE SYMPORTER"/>
    <property type="match status" value="1"/>
</dbReference>
<organism evidence="9 10">
    <name type="scientific">Methylobacterium goesingense</name>
    <dbReference type="NCBI Taxonomy" id="243690"/>
    <lineage>
        <taxon>Bacteria</taxon>
        <taxon>Pseudomonadati</taxon>
        <taxon>Pseudomonadota</taxon>
        <taxon>Alphaproteobacteria</taxon>
        <taxon>Hyphomicrobiales</taxon>
        <taxon>Methylobacteriaceae</taxon>
        <taxon>Methylobacterium</taxon>
    </lineage>
</organism>
<proteinExistence type="predicted"/>
<keyword evidence="3" id="KW-1003">Cell membrane</keyword>
<dbReference type="PROSITE" id="PS00714">
    <property type="entry name" value="NA_DICARBOXYL_SYMP_2"/>
    <property type="match status" value="1"/>
</dbReference>
<evidence type="ECO:0000256" key="4">
    <source>
        <dbReference type="ARBA" id="ARBA00022692"/>
    </source>
</evidence>
<dbReference type="InterPro" id="IPR036458">
    <property type="entry name" value="Na:dicarbo_symporter_sf"/>
</dbReference>
<feature type="transmembrane region" description="Helical" evidence="8">
    <location>
        <begin position="327"/>
        <end position="353"/>
    </location>
</feature>
<keyword evidence="10" id="KW-1185">Reference proteome</keyword>
<reference evidence="9 10" key="1">
    <citation type="submission" date="2024-06" db="EMBL/GenBank/DDBJ databases">
        <title>Genomic Encyclopedia of Type Strains, Phase IV (KMG-IV): sequencing the most valuable type-strain genomes for metagenomic binning, comparative biology and taxonomic classification.</title>
        <authorList>
            <person name="Goeker M."/>
        </authorList>
    </citation>
    <scope>NUCLEOTIDE SEQUENCE [LARGE SCALE GENOMIC DNA]</scope>
    <source>
        <strain evidence="9 10">DSM 21331</strain>
    </source>
</reference>
<evidence type="ECO:0000256" key="2">
    <source>
        <dbReference type="ARBA" id="ARBA00022448"/>
    </source>
</evidence>
<feature type="transmembrane region" description="Helical" evidence="8">
    <location>
        <begin position="238"/>
        <end position="260"/>
    </location>
</feature>
<protein>
    <submittedName>
        <fullName evidence="9">Na+/H+-dicarboxylate symporter</fullName>
    </submittedName>
</protein>